<organism evidence="6 7">
    <name type="scientific">Micrococcus endophyticus</name>
    <dbReference type="NCBI Taxonomy" id="455343"/>
    <lineage>
        <taxon>Bacteria</taxon>
        <taxon>Bacillati</taxon>
        <taxon>Actinomycetota</taxon>
        <taxon>Actinomycetes</taxon>
        <taxon>Micrococcales</taxon>
        <taxon>Micrococcaceae</taxon>
        <taxon>Micrococcus</taxon>
    </lineage>
</organism>
<keyword evidence="3" id="KW-0902">Two-component regulatory system</keyword>
<feature type="transmembrane region" description="Helical" evidence="4">
    <location>
        <begin position="41"/>
        <end position="62"/>
    </location>
</feature>
<keyword evidence="4" id="KW-0812">Transmembrane</keyword>
<dbReference type="InterPro" id="IPR036890">
    <property type="entry name" value="HATPase_C_sf"/>
</dbReference>
<evidence type="ECO:0000313" key="6">
    <source>
        <dbReference type="EMBL" id="MBB5847681.1"/>
    </source>
</evidence>
<dbReference type="AlphaFoldDB" id="A0A7W9N005"/>
<keyword evidence="7" id="KW-1185">Reference proteome</keyword>
<evidence type="ECO:0000256" key="4">
    <source>
        <dbReference type="SAM" id="Phobius"/>
    </source>
</evidence>
<proteinExistence type="predicted"/>
<gene>
    <name evidence="6" type="ORF">HDA33_000245</name>
</gene>
<keyword evidence="2 6" id="KW-0418">Kinase</keyword>
<dbReference type="InterPro" id="IPR050482">
    <property type="entry name" value="Sensor_HK_TwoCompSys"/>
</dbReference>
<dbReference type="Gene3D" id="3.30.565.10">
    <property type="entry name" value="Histidine kinase-like ATPase, C-terminal domain"/>
    <property type="match status" value="1"/>
</dbReference>
<keyword evidence="4" id="KW-0472">Membrane</keyword>
<dbReference type="InterPro" id="IPR011712">
    <property type="entry name" value="Sig_transdc_His_kin_sub3_dim/P"/>
</dbReference>
<name>A0A7W9N005_9MICC</name>
<comment type="caution">
    <text evidence="6">The sequence shown here is derived from an EMBL/GenBank/DDBJ whole genome shotgun (WGS) entry which is preliminary data.</text>
</comment>
<dbReference type="Gene3D" id="1.20.5.1930">
    <property type="match status" value="1"/>
</dbReference>
<keyword evidence="1 6" id="KW-0808">Transferase</keyword>
<feature type="transmembrane region" description="Helical" evidence="4">
    <location>
        <begin position="12"/>
        <end position="29"/>
    </location>
</feature>
<feature type="transmembrane region" description="Helical" evidence="4">
    <location>
        <begin position="117"/>
        <end position="138"/>
    </location>
</feature>
<sequence>MLPRREWPSALGFSGVWLITFGFAIAVLVPRVLDPDAADRGAAIAGLAAVAVFVPVYLIAFVVPRPLPGRPAWAGTLLYTAVLTGCLTVLSGALGVMALLYATFLMALWVFPHPMRLAVLGTVGTAAVTAAVALTLYPTDDRRTAVLAYLAVGAAVMLVIRLAVGREEQLTDMRQELALAGQRERLARDLHDILGHSLTAINVKAQLVERLIAADPDRARAEASEVVALSRAALTEARAAVTDLAVPRLGAQLSESVGALRDQGIAVEAPPHGAVAEVPEARRALAAWSLREAVTNVLRHARASRVRILLDAGHVAVHDDGTGLPAGGAGPRTLAARAADAGARLEVGPGLDGRGTAVAVRWAAVDEERGRA</sequence>
<evidence type="ECO:0000259" key="5">
    <source>
        <dbReference type="Pfam" id="PF07730"/>
    </source>
</evidence>
<evidence type="ECO:0000313" key="7">
    <source>
        <dbReference type="Proteomes" id="UP000567246"/>
    </source>
</evidence>
<protein>
    <submittedName>
        <fullName evidence="6">Two-component system sensor histidine kinase DesK</fullName>
        <ecNumber evidence="6">2.7.13.3</ecNumber>
    </submittedName>
</protein>
<evidence type="ECO:0000256" key="2">
    <source>
        <dbReference type="ARBA" id="ARBA00022777"/>
    </source>
</evidence>
<feature type="domain" description="Signal transduction histidine kinase subgroup 3 dimerisation and phosphoacceptor" evidence="5">
    <location>
        <begin position="183"/>
        <end position="245"/>
    </location>
</feature>
<dbReference type="Proteomes" id="UP000567246">
    <property type="component" value="Unassembled WGS sequence"/>
</dbReference>
<dbReference type="PANTHER" id="PTHR24421">
    <property type="entry name" value="NITRATE/NITRITE SENSOR PROTEIN NARX-RELATED"/>
    <property type="match status" value="1"/>
</dbReference>
<evidence type="ECO:0000256" key="3">
    <source>
        <dbReference type="ARBA" id="ARBA00023012"/>
    </source>
</evidence>
<dbReference type="EC" id="2.7.13.3" evidence="6"/>
<feature type="transmembrane region" description="Helical" evidence="4">
    <location>
        <begin position="144"/>
        <end position="164"/>
    </location>
</feature>
<dbReference type="GO" id="GO:0046983">
    <property type="term" value="F:protein dimerization activity"/>
    <property type="evidence" value="ECO:0007669"/>
    <property type="project" value="InterPro"/>
</dbReference>
<dbReference type="GO" id="GO:0016020">
    <property type="term" value="C:membrane"/>
    <property type="evidence" value="ECO:0007669"/>
    <property type="project" value="InterPro"/>
</dbReference>
<dbReference type="GO" id="GO:0000155">
    <property type="term" value="F:phosphorelay sensor kinase activity"/>
    <property type="evidence" value="ECO:0007669"/>
    <property type="project" value="InterPro"/>
</dbReference>
<dbReference type="RefSeq" id="WP_338104214.1">
    <property type="nucleotide sequence ID" value="NZ_BAABAG010000002.1"/>
</dbReference>
<keyword evidence="4" id="KW-1133">Transmembrane helix</keyword>
<reference evidence="6 7" key="1">
    <citation type="submission" date="2020-08" db="EMBL/GenBank/DDBJ databases">
        <title>Sequencing the genomes of 1000 actinobacteria strains.</title>
        <authorList>
            <person name="Klenk H.-P."/>
        </authorList>
    </citation>
    <scope>NUCLEOTIDE SEQUENCE [LARGE SCALE GENOMIC DNA]</scope>
    <source>
        <strain evidence="6 7">DSM 17945</strain>
    </source>
</reference>
<feature type="transmembrane region" description="Helical" evidence="4">
    <location>
        <begin position="82"/>
        <end position="110"/>
    </location>
</feature>
<dbReference type="Pfam" id="PF07730">
    <property type="entry name" value="HisKA_3"/>
    <property type="match status" value="1"/>
</dbReference>
<dbReference type="EMBL" id="JACHMW010000001">
    <property type="protein sequence ID" value="MBB5847681.1"/>
    <property type="molecule type" value="Genomic_DNA"/>
</dbReference>
<accession>A0A7W9N005</accession>
<evidence type="ECO:0000256" key="1">
    <source>
        <dbReference type="ARBA" id="ARBA00022679"/>
    </source>
</evidence>
<dbReference type="PANTHER" id="PTHR24421:SF63">
    <property type="entry name" value="SENSOR HISTIDINE KINASE DESK"/>
    <property type="match status" value="1"/>
</dbReference>
<dbReference type="SUPFAM" id="SSF55874">
    <property type="entry name" value="ATPase domain of HSP90 chaperone/DNA topoisomerase II/histidine kinase"/>
    <property type="match status" value="1"/>
</dbReference>